<dbReference type="Gene3D" id="1.10.357.10">
    <property type="entry name" value="Tetracycline Repressor, domain 2"/>
    <property type="match status" value="1"/>
</dbReference>
<evidence type="ECO:0000313" key="7">
    <source>
        <dbReference type="EMBL" id="OAT25162.1"/>
    </source>
</evidence>
<dbReference type="InterPro" id="IPR013572">
    <property type="entry name" value="Tscrpt_reg_MAATS_C"/>
</dbReference>
<dbReference type="Pfam" id="PF00440">
    <property type="entry name" value="TetR_N"/>
    <property type="match status" value="1"/>
</dbReference>
<feature type="domain" description="HTH tetR-type" evidence="6">
    <location>
        <begin position="10"/>
        <end position="70"/>
    </location>
</feature>
<dbReference type="InterPro" id="IPR036271">
    <property type="entry name" value="Tet_transcr_reg_TetR-rel_C_sf"/>
</dbReference>
<evidence type="ECO:0000256" key="3">
    <source>
        <dbReference type="ARBA" id="ARBA00023125"/>
    </source>
</evidence>
<evidence type="ECO:0000313" key="8">
    <source>
        <dbReference type="Proteomes" id="UP000078407"/>
    </source>
</evidence>
<keyword evidence="8" id="KW-1185">Reference proteome</keyword>
<keyword evidence="4" id="KW-0804">Transcription</keyword>
<accession>A0ABX2W3I1</accession>
<dbReference type="PROSITE" id="PS50977">
    <property type="entry name" value="HTH_TETR_2"/>
    <property type="match status" value="1"/>
</dbReference>
<dbReference type="EMBL" id="LXEQ01000057">
    <property type="protein sequence ID" value="OAT25162.1"/>
    <property type="molecule type" value="Genomic_DNA"/>
</dbReference>
<protein>
    <submittedName>
        <fullName evidence="7">TetR family transcriptional regulator</fullName>
    </submittedName>
</protein>
<dbReference type="InterPro" id="IPR050624">
    <property type="entry name" value="HTH-type_Tx_Regulator"/>
</dbReference>
<keyword evidence="1" id="KW-0678">Repressor</keyword>
<gene>
    <name evidence="7" type="ORF">M976_03924</name>
</gene>
<keyword evidence="2" id="KW-0805">Transcription regulation</keyword>
<sequence length="205" mass="23975">MARKTKSEALKTRQHLIDVAITLFAKKGVSTTTLADIADAAGMTRGAIYWHFDSKVSLFNEIWNLQSSFALEIRRKLKTQTHDNDLQLFREIIIETLKFISTDHRQRELLQILYHSCEFNGEMYSEREIRERIWFNRERMKKLLRNCISKGLIPVNTNIELMITIIHGYLSGIVKNWLMRPENLNLNEQAPEIADNLLVMLRKSA</sequence>
<dbReference type="PRINTS" id="PR00455">
    <property type="entry name" value="HTHTETR"/>
</dbReference>
<evidence type="ECO:0000256" key="4">
    <source>
        <dbReference type="ARBA" id="ARBA00023163"/>
    </source>
</evidence>
<evidence type="ECO:0000256" key="5">
    <source>
        <dbReference type="PROSITE-ProRule" id="PRU00335"/>
    </source>
</evidence>
<dbReference type="PANTHER" id="PTHR43479">
    <property type="entry name" value="ACREF/ENVCD OPERON REPRESSOR-RELATED"/>
    <property type="match status" value="1"/>
</dbReference>
<dbReference type="Pfam" id="PF08361">
    <property type="entry name" value="TetR_C_2"/>
    <property type="match status" value="1"/>
</dbReference>
<dbReference type="InterPro" id="IPR009057">
    <property type="entry name" value="Homeodomain-like_sf"/>
</dbReference>
<evidence type="ECO:0000256" key="2">
    <source>
        <dbReference type="ARBA" id="ARBA00023015"/>
    </source>
</evidence>
<organism evidence="7 8">
    <name type="scientific">Buttiauxella ferragutiae ATCC 51602</name>
    <dbReference type="NCBI Taxonomy" id="1354252"/>
    <lineage>
        <taxon>Bacteria</taxon>
        <taxon>Pseudomonadati</taxon>
        <taxon>Pseudomonadota</taxon>
        <taxon>Gammaproteobacteria</taxon>
        <taxon>Enterobacterales</taxon>
        <taxon>Enterobacteriaceae</taxon>
        <taxon>Buttiauxella</taxon>
    </lineage>
</organism>
<dbReference type="Proteomes" id="UP000078407">
    <property type="component" value="Unassembled WGS sequence"/>
</dbReference>
<proteinExistence type="predicted"/>
<keyword evidence="3 5" id="KW-0238">DNA-binding</keyword>
<dbReference type="SUPFAM" id="SSF48498">
    <property type="entry name" value="Tetracyclin repressor-like, C-terminal domain"/>
    <property type="match status" value="1"/>
</dbReference>
<dbReference type="RefSeq" id="WP_064548021.1">
    <property type="nucleotide sequence ID" value="NZ_LXEQ01000057.1"/>
</dbReference>
<evidence type="ECO:0000256" key="1">
    <source>
        <dbReference type="ARBA" id="ARBA00022491"/>
    </source>
</evidence>
<dbReference type="SUPFAM" id="SSF46689">
    <property type="entry name" value="Homeodomain-like"/>
    <property type="match status" value="1"/>
</dbReference>
<name>A0ABX2W3I1_9ENTR</name>
<reference evidence="7 8" key="1">
    <citation type="submission" date="2016-04" db="EMBL/GenBank/DDBJ databases">
        <title>ATOL: Assembling a taxonomically balanced genome-scale reconstruction of the evolutionary history of the Enterobacteriaceae.</title>
        <authorList>
            <person name="Plunkett G.III."/>
            <person name="Neeno-Eckwall E.C."/>
            <person name="Glasner J.D."/>
            <person name="Perna N.T."/>
        </authorList>
    </citation>
    <scope>NUCLEOTIDE SEQUENCE [LARGE SCALE GENOMIC DNA]</scope>
    <source>
        <strain evidence="7 8">ATCC 51602</strain>
    </source>
</reference>
<dbReference type="PANTHER" id="PTHR43479:SF11">
    <property type="entry name" value="ACREF_ENVCD OPERON REPRESSOR-RELATED"/>
    <property type="match status" value="1"/>
</dbReference>
<feature type="DNA-binding region" description="H-T-H motif" evidence="5">
    <location>
        <begin position="33"/>
        <end position="52"/>
    </location>
</feature>
<dbReference type="InterPro" id="IPR001647">
    <property type="entry name" value="HTH_TetR"/>
</dbReference>
<evidence type="ECO:0000259" key="6">
    <source>
        <dbReference type="PROSITE" id="PS50977"/>
    </source>
</evidence>
<comment type="caution">
    <text evidence="7">The sequence shown here is derived from an EMBL/GenBank/DDBJ whole genome shotgun (WGS) entry which is preliminary data.</text>
</comment>